<evidence type="ECO:0000256" key="1">
    <source>
        <dbReference type="SAM" id="MobiDB-lite"/>
    </source>
</evidence>
<evidence type="ECO:0000313" key="2">
    <source>
        <dbReference type="EMBL" id="GMN46945.1"/>
    </source>
</evidence>
<accession>A0AA88D756</accession>
<dbReference type="Proteomes" id="UP001187192">
    <property type="component" value="Unassembled WGS sequence"/>
</dbReference>
<feature type="region of interest" description="Disordered" evidence="1">
    <location>
        <begin position="101"/>
        <end position="164"/>
    </location>
</feature>
<name>A0AA88D756_FICCA</name>
<sequence>MNTKLEDLKKGQKKSRKLLRRVLKLWYNHNDNVEVNLTTAYHVSCRHKKYVQKDDSDVLKTDSDDLQFDSQDYVFIDSDIGVVADKGVKVAMKFLNVDKGDEEKEIAEDEDDKEENDEILKQKRSKLSRFGEERSGPVVEIGSPAHAPTKVNYALPRGLSDEPPRKKLEEFKEWIKK</sequence>
<proteinExistence type="predicted"/>
<reference evidence="2" key="1">
    <citation type="submission" date="2023-07" db="EMBL/GenBank/DDBJ databases">
        <title>draft genome sequence of fig (Ficus carica).</title>
        <authorList>
            <person name="Takahashi T."/>
            <person name="Nishimura K."/>
        </authorList>
    </citation>
    <scope>NUCLEOTIDE SEQUENCE</scope>
</reference>
<protein>
    <submittedName>
        <fullName evidence="2">Uncharacterized protein</fullName>
    </submittedName>
</protein>
<keyword evidence="3" id="KW-1185">Reference proteome</keyword>
<comment type="caution">
    <text evidence="2">The sequence shown here is derived from an EMBL/GenBank/DDBJ whole genome shotgun (WGS) entry which is preliminary data.</text>
</comment>
<dbReference type="EMBL" id="BTGU01000024">
    <property type="protein sequence ID" value="GMN46945.1"/>
    <property type="molecule type" value="Genomic_DNA"/>
</dbReference>
<dbReference type="AlphaFoldDB" id="A0AA88D756"/>
<evidence type="ECO:0000313" key="3">
    <source>
        <dbReference type="Proteomes" id="UP001187192"/>
    </source>
</evidence>
<feature type="compositionally biased region" description="Acidic residues" evidence="1">
    <location>
        <begin position="103"/>
        <end position="117"/>
    </location>
</feature>
<gene>
    <name evidence="2" type="ORF">TIFTF001_016119</name>
</gene>
<organism evidence="2 3">
    <name type="scientific">Ficus carica</name>
    <name type="common">Common fig</name>
    <dbReference type="NCBI Taxonomy" id="3494"/>
    <lineage>
        <taxon>Eukaryota</taxon>
        <taxon>Viridiplantae</taxon>
        <taxon>Streptophyta</taxon>
        <taxon>Embryophyta</taxon>
        <taxon>Tracheophyta</taxon>
        <taxon>Spermatophyta</taxon>
        <taxon>Magnoliopsida</taxon>
        <taxon>eudicotyledons</taxon>
        <taxon>Gunneridae</taxon>
        <taxon>Pentapetalae</taxon>
        <taxon>rosids</taxon>
        <taxon>fabids</taxon>
        <taxon>Rosales</taxon>
        <taxon>Moraceae</taxon>
        <taxon>Ficeae</taxon>
        <taxon>Ficus</taxon>
    </lineage>
</organism>